<sequence>MILEIDGKRKLTCDLKRHLSPRTVGTIMRSLPLEGNSHLLGKSIVYFETSVDSGIERARSEFKKGDVAFLPSTGSFCFFVGNVESAKKMTPIGKFTDDENVLKNVKSGDVIRLYEETT</sequence>
<dbReference type="EMBL" id="CP021324">
    <property type="protein sequence ID" value="ARS64546.1"/>
    <property type="molecule type" value="Genomic_DNA"/>
</dbReference>
<keyword evidence="3" id="KW-1185">Reference proteome</keyword>
<dbReference type="SUPFAM" id="SSF50891">
    <property type="entry name" value="Cyclophilin-like"/>
    <property type="match status" value="1"/>
</dbReference>
<gene>
    <name evidence="2" type="ORF">NMSP_0927</name>
</gene>
<dbReference type="Pfam" id="PF04126">
    <property type="entry name" value="Cyclophil_like"/>
    <property type="match status" value="1"/>
</dbReference>
<proteinExistence type="predicted"/>
<protein>
    <recommendedName>
        <fullName evidence="1">Cyclophilin TM1367-like domain-containing protein</fullName>
    </recommendedName>
</protein>
<name>A0A2Z2HPR4_9ARCH</name>
<organism evidence="2 3">
    <name type="scientific">Candidatus Nitrosomarinus catalinensis</name>
    <dbReference type="NCBI Taxonomy" id="1898749"/>
    <lineage>
        <taxon>Archaea</taxon>
        <taxon>Nitrososphaerota</taxon>
        <taxon>Nitrososphaeria</taxon>
        <taxon>Nitrosopumilales</taxon>
        <taxon>Nitrosopumilaceae</taxon>
        <taxon>Candidatus Nitrosomarinus</taxon>
    </lineage>
</organism>
<evidence type="ECO:0000313" key="3">
    <source>
        <dbReference type="Proteomes" id="UP000249949"/>
    </source>
</evidence>
<dbReference type="AlphaFoldDB" id="A0A2Z2HPR4"/>
<evidence type="ECO:0000259" key="1">
    <source>
        <dbReference type="Pfam" id="PF04126"/>
    </source>
</evidence>
<dbReference type="Gene3D" id="2.40.100.20">
    <property type="match status" value="1"/>
</dbReference>
<accession>A0A2Z2HPR4</accession>
<feature type="domain" description="Cyclophilin TM1367-like" evidence="1">
    <location>
        <begin position="7"/>
        <end position="113"/>
    </location>
</feature>
<dbReference type="InterPro" id="IPR029000">
    <property type="entry name" value="Cyclophilin-like_dom_sf"/>
</dbReference>
<dbReference type="KEGG" id="nct:NMSP_0927"/>
<evidence type="ECO:0000313" key="2">
    <source>
        <dbReference type="EMBL" id="ARS64546.1"/>
    </source>
</evidence>
<dbReference type="Proteomes" id="UP000249949">
    <property type="component" value="Chromosome"/>
</dbReference>
<dbReference type="InterPro" id="IPR025658">
    <property type="entry name" value="Cyclophilin_TM1367"/>
</dbReference>
<reference evidence="2 3" key="1">
    <citation type="journal article" date="2017" name="Environ. Microbiol.">
        <title>Genome and epigenome of a novel marine Thaumarchaeota strain suggest viral infection, phosphorothioation DNA modification and multiple restriction systems.</title>
        <authorList>
            <person name="Ahlgren N.A."/>
            <person name="Chen Y."/>
            <person name="Needham D.M."/>
            <person name="Parada A.E."/>
            <person name="Sachdeva R."/>
            <person name="Trinh V."/>
            <person name="Chen T."/>
            <person name="Fuhrman J.A."/>
        </authorList>
    </citation>
    <scope>NUCLEOTIDE SEQUENCE [LARGE SCALE GENOMIC DNA]</scope>
    <source>
        <strain evidence="2 3">SPOT01</strain>
    </source>
</reference>